<dbReference type="PANTHER" id="PTHR10366:SF746">
    <property type="entry name" value="OS06G0651100 PROTEIN"/>
    <property type="match status" value="1"/>
</dbReference>
<dbReference type="PANTHER" id="PTHR10366">
    <property type="entry name" value="NAD DEPENDENT EPIMERASE/DEHYDRATASE"/>
    <property type="match status" value="1"/>
</dbReference>
<reference evidence="2" key="1">
    <citation type="journal article" date="2013" name="Nat. Commun.">
        <title>Whole-genome sequencing of Oryza brachyantha reveals mechanisms underlying Oryza genome evolution.</title>
        <authorList>
            <person name="Chen J."/>
            <person name="Huang Q."/>
            <person name="Gao D."/>
            <person name="Wang J."/>
            <person name="Lang Y."/>
            <person name="Liu T."/>
            <person name="Li B."/>
            <person name="Bai Z."/>
            <person name="Luis Goicoechea J."/>
            <person name="Liang C."/>
            <person name="Chen C."/>
            <person name="Zhang W."/>
            <person name="Sun S."/>
            <person name="Liao Y."/>
            <person name="Zhang X."/>
            <person name="Yang L."/>
            <person name="Song C."/>
            <person name="Wang M."/>
            <person name="Shi J."/>
            <person name="Liu G."/>
            <person name="Liu J."/>
            <person name="Zhou H."/>
            <person name="Zhou W."/>
            <person name="Yu Q."/>
            <person name="An N."/>
            <person name="Chen Y."/>
            <person name="Cai Q."/>
            <person name="Wang B."/>
            <person name="Liu B."/>
            <person name="Min J."/>
            <person name="Huang Y."/>
            <person name="Wu H."/>
            <person name="Li Z."/>
            <person name="Zhang Y."/>
            <person name="Yin Y."/>
            <person name="Song W."/>
            <person name="Jiang J."/>
            <person name="Jackson S.A."/>
            <person name="Wing R.A."/>
            <person name="Wang J."/>
            <person name="Chen M."/>
        </authorList>
    </citation>
    <scope>NUCLEOTIDE SEQUENCE [LARGE SCALE GENOMIC DNA]</scope>
    <source>
        <strain evidence="2">cv. IRGC 101232</strain>
    </source>
</reference>
<proteinExistence type="predicted"/>
<keyword evidence="1" id="KW-0560">Oxidoreductase</keyword>
<organism evidence="2">
    <name type="scientific">Oryza brachyantha</name>
    <name type="common">malo sina</name>
    <dbReference type="NCBI Taxonomy" id="4533"/>
    <lineage>
        <taxon>Eukaryota</taxon>
        <taxon>Viridiplantae</taxon>
        <taxon>Streptophyta</taxon>
        <taxon>Embryophyta</taxon>
        <taxon>Tracheophyta</taxon>
        <taxon>Spermatophyta</taxon>
        <taxon>Magnoliopsida</taxon>
        <taxon>Liliopsida</taxon>
        <taxon>Poales</taxon>
        <taxon>Poaceae</taxon>
        <taxon>BOP clade</taxon>
        <taxon>Oryzoideae</taxon>
        <taxon>Oryzeae</taxon>
        <taxon>Oryzinae</taxon>
        <taxon>Oryza</taxon>
    </lineage>
</organism>
<dbReference type="GO" id="GO:0016616">
    <property type="term" value="F:oxidoreductase activity, acting on the CH-OH group of donors, NAD or NADP as acceptor"/>
    <property type="evidence" value="ECO:0007669"/>
    <property type="project" value="TreeGrafter"/>
</dbReference>
<dbReference type="InterPro" id="IPR050425">
    <property type="entry name" value="NAD(P)_dehydrat-like"/>
</dbReference>
<dbReference type="Gene3D" id="3.40.50.720">
    <property type="entry name" value="NAD(P)-binding Rossmann-like Domain"/>
    <property type="match status" value="1"/>
</dbReference>
<evidence type="ECO:0008006" key="4">
    <source>
        <dbReference type="Google" id="ProtNLM"/>
    </source>
</evidence>
<dbReference type="AlphaFoldDB" id="J3MGC7"/>
<dbReference type="EnsemblPlants" id="OB06G30710.1">
    <property type="protein sequence ID" value="OB06G30710.1"/>
    <property type="gene ID" value="OB06G30710"/>
</dbReference>
<dbReference type="eggNOG" id="KOG1502">
    <property type="taxonomic scope" value="Eukaryota"/>
</dbReference>
<evidence type="ECO:0000313" key="2">
    <source>
        <dbReference type="EnsemblPlants" id="OB06G30710.1"/>
    </source>
</evidence>
<dbReference type="OMA" id="HMEDVCE"/>
<dbReference type="InterPro" id="IPR036291">
    <property type="entry name" value="NAD(P)-bd_dom_sf"/>
</dbReference>
<dbReference type="Gramene" id="OB06G30710.1">
    <property type="protein sequence ID" value="OB06G30710.1"/>
    <property type="gene ID" value="OB06G30710"/>
</dbReference>
<accession>J3MGC7</accession>
<evidence type="ECO:0000313" key="3">
    <source>
        <dbReference type="Proteomes" id="UP000006038"/>
    </source>
</evidence>
<dbReference type="HOGENOM" id="CLU_007383_9_5_1"/>
<reference evidence="2" key="2">
    <citation type="submission" date="2013-04" db="UniProtKB">
        <authorList>
            <consortium name="EnsemblPlants"/>
        </authorList>
    </citation>
    <scope>IDENTIFICATION</scope>
</reference>
<dbReference type="SUPFAM" id="SSF51735">
    <property type="entry name" value="NAD(P)-binding Rossmann-fold domains"/>
    <property type="match status" value="1"/>
</dbReference>
<evidence type="ECO:0000256" key="1">
    <source>
        <dbReference type="ARBA" id="ARBA00023002"/>
    </source>
</evidence>
<keyword evidence="3" id="KW-1185">Reference proteome</keyword>
<dbReference type="Proteomes" id="UP000006038">
    <property type="component" value="Chromosome 6"/>
</dbReference>
<name>J3MGC7_ORYBR</name>
<protein>
    <recommendedName>
        <fullName evidence="4">NAD-dependent epimerase/dehydratase domain-containing protein</fullName>
    </recommendedName>
</protein>
<sequence length="249" mass="27353">MTVRRVIYTSSVVAASPVNEDYTGFKCSVDESCWTPLDVDHPHRSAELCYNGERFHGLSEPVVHHPIALQEYIQSKLLPEKELLGYNAGESPAFEVVTLPLAAVGGDTLLEHAAPLSMDCLASPVSRNGRGLWVLTTMQRLLGSVPVAHIDDVCDALVFCMERPSMTGRFICSAAYPTLAEIVDHFAGKYPHLDLIKETEELPSLQSHSDRLGELGFKYKHGIEEILDGSVECAVRFGWLDASKLSLQG</sequence>
<dbReference type="STRING" id="4533.J3MGC7"/>